<dbReference type="GO" id="GO:0016757">
    <property type="term" value="F:glycosyltransferase activity"/>
    <property type="evidence" value="ECO:0007669"/>
    <property type="project" value="UniProtKB-KW"/>
</dbReference>
<evidence type="ECO:0000259" key="1">
    <source>
        <dbReference type="Pfam" id="PF00534"/>
    </source>
</evidence>
<dbReference type="HOGENOM" id="CLU_009583_0_0_9"/>
<keyword evidence="3" id="KW-1185">Reference proteome</keyword>
<dbReference type="EMBL" id="ABWN01000035">
    <property type="protein sequence ID" value="EFF67875.1"/>
    <property type="molecule type" value="Genomic_DNA"/>
</dbReference>
<dbReference type="InterPro" id="IPR001296">
    <property type="entry name" value="Glyco_trans_1"/>
</dbReference>
<organism evidence="2 3">
    <name type="scientific">Eshraghiella crossota DSM 2876</name>
    <dbReference type="NCBI Taxonomy" id="511680"/>
    <lineage>
        <taxon>Bacteria</taxon>
        <taxon>Bacillati</taxon>
        <taxon>Bacillota</taxon>
        <taxon>Clostridia</taxon>
        <taxon>Lachnospirales</taxon>
        <taxon>Lachnospiraceae</taxon>
        <taxon>Eshraghiella</taxon>
    </lineage>
</organism>
<dbReference type="Pfam" id="PF00534">
    <property type="entry name" value="Glycos_transf_1"/>
    <property type="match status" value="1"/>
</dbReference>
<dbReference type="PANTHER" id="PTHR12526">
    <property type="entry name" value="GLYCOSYLTRANSFERASE"/>
    <property type="match status" value="1"/>
</dbReference>
<dbReference type="PANTHER" id="PTHR12526:SF630">
    <property type="entry name" value="GLYCOSYLTRANSFERASE"/>
    <property type="match status" value="1"/>
</dbReference>
<dbReference type="Gene3D" id="3.40.50.2000">
    <property type="entry name" value="Glycogen Phosphorylase B"/>
    <property type="match status" value="2"/>
</dbReference>
<dbReference type="AlphaFoldDB" id="D4S1X7"/>
<dbReference type="Proteomes" id="UP000006238">
    <property type="component" value="Unassembled WGS sequence"/>
</dbReference>
<keyword evidence="2" id="KW-0808">Transferase</keyword>
<dbReference type="EC" id="2.4.-.-" evidence="2"/>
<accession>D4S1X7</accession>
<evidence type="ECO:0000313" key="3">
    <source>
        <dbReference type="Proteomes" id="UP000006238"/>
    </source>
</evidence>
<dbReference type="SUPFAM" id="SSF53756">
    <property type="entry name" value="UDP-Glycosyltransferase/glycogen phosphorylase"/>
    <property type="match status" value="1"/>
</dbReference>
<proteinExistence type="predicted"/>
<dbReference type="GeneID" id="98917774"/>
<comment type="caution">
    <text evidence="2">The sequence shown here is derived from an EMBL/GenBank/DDBJ whole genome shotgun (WGS) entry which is preliminary data.</text>
</comment>
<protein>
    <submittedName>
        <fullName evidence="2">Glycosyltransferase, group 1 family protein</fullName>
        <ecNumber evidence="2">2.4.-.-</ecNumber>
    </submittedName>
</protein>
<keyword evidence="2" id="KW-0328">Glycosyltransferase</keyword>
<gene>
    <name evidence="2" type="ORF">BUTYVIB_02099</name>
</gene>
<dbReference type="RefSeq" id="WP_005604074.1">
    <property type="nucleotide sequence ID" value="NZ_GG663524.1"/>
</dbReference>
<evidence type="ECO:0000313" key="2">
    <source>
        <dbReference type="EMBL" id="EFF67875.1"/>
    </source>
</evidence>
<name>D4S1X7_9FIRM</name>
<sequence length="379" mass="43634">MKVAFLVSELNGVGGVASVVKVLAKRFSEDNEILIVGRNNNIPDTDYKFINWNPDGGNVFEKFIKGVNKKTRLLCGERMSKIVEKATFPKRVLRELINIINEEHIDVIIGAAGYYSMMLGAIRSYVKTMTIGWQLNSYDAYFNTAGKYMWHKDRIYSRLVGNLDDYVVLNDYDKKKIKDELNINSTVIANIKTYESNETSDLQSKEFMAAGHLWNGKGFDLLIESFKIFAEKNNEWKLKIFGVGPDKDRLENMIREYRLDDRISLMGNTDSTKREFLKSGCFLMPSRWEGMPMIILESLEMGVPVIAYDITAMEPLVTDGMEGFIVKKFDTNAYAEKMLEIAENDELRHECGRNARIKARQFSKEIISEKWIELMEKHI</sequence>
<feature type="domain" description="Glycosyl transferase family 1" evidence="1">
    <location>
        <begin position="197"/>
        <end position="356"/>
    </location>
</feature>
<reference evidence="2 3" key="1">
    <citation type="submission" date="2010-02" db="EMBL/GenBank/DDBJ databases">
        <authorList>
            <person name="Weinstock G."/>
            <person name="Sodergren E."/>
            <person name="Clifton S."/>
            <person name="Fulton L."/>
            <person name="Fulton B."/>
            <person name="Courtney L."/>
            <person name="Fronick C."/>
            <person name="Harrison M."/>
            <person name="Strong C."/>
            <person name="Farmer C."/>
            <person name="Delahaunty K."/>
            <person name="Markovic C."/>
            <person name="Hall O."/>
            <person name="Minx P."/>
            <person name="Tomlinson C."/>
            <person name="Mitreva M."/>
            <person name="Nelson J."/>
            <person name="Hou S."/>
            <person name="Wollam A."/>
            <person name="Pepin K.H."/>
            <person name="Johnson M."/>
            <person name="Bhonagiri V."/>
            <person name="Zhang X."/>
            <person name="Suruliraj S."/>
            <person name="Warren W."/>
            <person name="Chinwalla A."/>
            <person name="Mardis E.R."/>
            <person name="Wilson R.K."/>
        </authorList>
    </citation>
    <scope>NUCLEOTIDE SEQUENCE [LARGE SCALE GENOMIC DNA]</scope>
    <source>
        <strain evidence="2 3">DSM 2876</strain>
    </source>
</reference>
<dbReference type="eggNOG" id="COG0438">
    <property type="taxonomic scope" value="Bacteria"/>
</dbReference>